<dbReference type="GO" id="GO:0004222">
    <property type="term" value="F:metalloendopeptidase activity"/>
    <property type="evidence" value="ECO:0007669"/>
    <property type="project" value="InterPro"/>
</dbReference>
<dbReference type="EMBL" id="QBIY01011826">
    <property type="protein sequence ID" value="RXN28857.1"/>
    <property type="molecule type" value="Genomic_DNA"/>
</dbReference>
<evidence type="ECO:0000259" key="14">
    <source>
        <dbReference type="PROSITE" id="PS50026"/>
    </source>
</evidence>
<feature type="domain" description="Peptidase M12B" evidence="16">
    <location>
        <begin position="433"/>
        <end position="595"/>
    </location>
</feature>
<dbReference type="SMART" id="SM00050">
    <property type="entry name" value="DISIN"/>
    <property type="match status" value="1"/>
</dbReference>
<comment type="subcellular location">
    <subcellularLocation>
        <location evidence="1">Membrane</location>
        <topology evidence="1">Single-pass type I membrane protein</topology>
    </subcellularLocation>
</comment>
<evidence type="ECO:0000259" key="15">
    <source>
        <dbReference type="PROSITE" id="PS50214"/>
    </source>
</evidence>
<keyword evidence="7 13" id="KW-0472">Membrane</keyword>
<dbReference type="STRING" id="84645.A0A498NET1"/>
<dbReference type="InterPro" id="IPR036436">
    <property type="entry name" value="Disintegrin_dom_sf"/>
</dbReference>
<dbReference type="SUPFAM" id="SSF81321">
    <property type="entry name" value="Family A G protein-coupled receptor-like"/>
    <property type="match status" value="1"/>
</dbReference>
<dbReference type="PROSITE" id="PS00237">
    <property type="entry name" value="G_PROTEIN_RECEP_F1_1"/>
    <property type="match status" value="1"/>
</dbReference>
<keyword evidence="19" id="KW-1185">Reference proteome</keyword>
<evidence type="ECO:0000259" key="16">
    <source>
        <dbReference type="PROSITE" id="PS50215"/>
    </source>
</evidence>
<evidence type="ECO:0000256" key="7">
    <source>
        <dbReference type="ARBA" id="ARBA00023136"/>
    </source>
</evidence>
<organism evidence="18 19">
    <name type="scientific">Labeo rohita</name>
    <name type="common">Indian major carp</name>
    <name type="synonym">Cyprinus rohita</name>
    <dbReference type="NCBI Taxonomy" id="84645"/>
    <lineage>
        <taxon>Eukaryota</taxon>
        <taxon>Metazoa</taxon>
        <taxon>Chordata</taxon>
        <taxon>Craniata</taxon>
        <taxon>Vertebrata</taxon>
        <taxon>Euteleostomi</taxon>
        <taxon>Actinopterygii</taxon>
        <taxon>Neopterygii</taxon>
        <taxon>Teleostei</taxon>
        <taxon>Ostariophysi</taxon>
        <taxon>Cypriniformes</taxon>
        <taxon>Cyprinidae</taxon>
        <taxon>Labeoninae</taxon>
        <taxon>Labeonini</taxon>
        <taxon>Labeo</taxon>
    </lineage>
</organism>
<evidence type="ECO:0000256" key="5">
    <source>
        <dbReference type="ARBA" id="ARBA00022692"/>
    </source>
</evidence>
<accession>A0A498NET1</accession>
<dbReference type="Pfam" id="PF04091">
    <property type="entry name" value="Sec15_C"/>
    <property type="match status" value="1"/>
</dbReference>
<keyword evidence="4" id="KW-0268">Exocytosis</keyword>
<dbReference type="GO" id="GO:0005886">
    <property type="term" value="C:plasma membrane"/>
    <property type="evidence" value="ECO:0007669"/>
    <property type="project" value="UniProtKB-ARBA"/>
</dbReference>
<evidence type="ECO:0007829" key="20">
    <source>
        <dbReference type="PeptideAtlas" id="A0A498NET1"/>
    </source>
</evidence>
<dbReference type="InterPro" id="IPR042044">
    <property type="entry name" value="EXOC6PINT-1/Sec15/Tip20_C_dom2"/>
</dbReference>
<keyword evidence="10" id="KW-0245">EGF-like domain</keyword>
<feature type="transmembrane region" description="Helical" evidence="13">
    <location>
        <begin position="90"/>
        <end position="110"/>
    </location>
</feature>
<evidence type="ECO:0000256" key="8">
    <source>
        <dbReference type="ARBA" id="ARBA00023157"/>
    </source>
</evidence>
<dbReference type="InterPro" id="IPR001762">
    <property type="entry name" value="Disintegrin_dom"/>
</dbReference>
<feature type="binding site" evidence="11">
    <location>
        <position position="535"/>
    </location>
    <ligand>
        <name>Zn(2+)</name>
        <dbReference type="ChEBI" id="CHEBI:29105"/>
        <note>catalytic</note>
    </ligand>
</feature>
<feature type="domain" description="Disintegrin" evidence="15">
    <location>
        <begin position="603"/>
        <end position="689"/>
    </location>
</feature>
<dbReference type="InterPro" id="IPR048359">
    <property type="entry name" value="EXOC6_Sec15_N"/>
</dbReference>
<dbReference type="CDD" id="cd14993">
    <property type="entry name" value="7tmA_CCKR-like"/>
    <property type="match status" value="1"/>
</dbReference>
<keyword evidence="12" id="KW-0675">Receptor</keyword>
<dbReference type="GO" id="GO:0000145">
    <property type="term" value="C:exocyst"/>
    <property type="evidence" value="ECO:0007669"/>
    <property type="project" value="TreeGrafter"/>
</dbReference>
<feature type="binding site" evidence="11">
    <location>
        <position position="541"/>
    </location>
    <ligand>
        <name>Zn(2+)</name>
        <dbReference type="ChEBI" id="CHEBI:29105"/>
        <note>catalytic</note>
    </ligand>
</feature>
<feature type="binding site" evidence="11">
    <location>
        <position position="531"/>
    </location>
    <ligand>
        <name>Zn(2+)</name>
        <dbReference type="ChEBI" id="CHEBI:29105"/>
        <note>catalytic</note>
    </ligand>
</feature>
<dbReference type="InterPro" id="IPR018358">
    <property type="entry name" value="Disintegrin_CS"/>
</dbReference>
<dbReference type="Pfam" id="PF00001">
    <property type="entry name" value="7tm_1"/>
    <property type="match status" value="1"/>
</dbReference>
<evidence type="ECO:0000256" key="10">
    <source>
        <dbReference type="PROSITE-ProRule" id="PRU00076"/>
    </source>
</evidence>
<dbReference type="GO" id="GO:0006893">
    <property type="term" value="P:Golgi to plasma membrane transport"/>
    <property type="evidence" value="ECO:0007669"/>
    <property type="project" value="TreeGrafter"/>
</dbReference>
<evidence type="ECO:0000256" key="1">
    <source>
        <dbReference type="ARBA" id="ARBA00004479"/>
    </source>
</evidence>
<comment type="caution">
    <text evidence="18">The sequence shown here is derived from an EMBL/GenBank/DDBJ whole genome shotgun (WGS) entry which is preliminary data.</text>
</comment>
<comment type="similarity">
    <text evidence="12">Belongs to the G-protein coupled receptor 1 family.</text>
</comment>
<keyword evidence="11" id="KW-0479">Metal-binding</keyword>
<dbReference type="InterPro" id="IPR000276">
    <property type="entry name" value="GPCR_Rhodpsn"/>
</dbReference>
<evidence type="ECO:0000256" key="12">
    <source>
        <dbReference type="RuleBase" id="RU000688"/>
    </source>
</evidence>
<protein>
    <submittedName>
        <fullName evidence="18">Exocyst complex component 6 isoform X2</fullName>
    </submittedName>
</protein>
<dbReference type="FunFam" id="4.10.70.10:FF:000001">
    <property type="entry name" value="Disintegrin and metalloproteinase domain-containing protein 22"/>
    <property type="match status" value="1"/>
</dbReference>
<dbReference type="CDD" id="cd04269">
    <property type="entry name" value="ZnMc_adamalysin_II_like"/>
    <property type="match status" value="1"/>
</dbReference>
<feature type="domain" description="EGF-like" evidence="14">
    <location>
        <begin position="824"/>
        <end position="856"/>
    </location>
</feature>
<dbReference type="InterPro" id="IPR017452">
    <property type="entry name" value="GPCR_Rhodpsn_7TM"/>
</dbReference>
<dbReference type="PROSITE" id="PS50026">
    <property type="entry name" value="EGF_3"/>
    <property type="match status" value="1"/>
</dbReference>
<dbReference type="PRINTS" id="PR00237">
    <property type="entry name" value="GPCRRHODOPSN"/>
</dbReference>
<keyword evidence="20" id="KW-1267">Proteomics identification</keyword>
<dbReference type="FunFam" id="3.40.390.10:FF:000002">
    <property type="entry name" value="Disintegrin and metalloproteinase domain-containing protein 22"/>
    <property type="match status" value="1"/>
</dbReference>
<feature type="transmembrane region" description="Helical" evidence="13">
    <location>
        <begin position="869"/>
        <end position="891"/>
    </location>
</feature>
<keyword evidence="8 10" id="KW-1015">Disulfide bond</keyword>
<dbReference type="Pfam" id="PF00200">
    <property type="entry name" value="Disintegrin"/>
    <property type="match status" value="1"/>
</dbReference>
<dbReference type="SUPFAM" id="SSF55486">
    <property type="entry name" value="Metalloproteases ('zincins'), catalytic domain"/>
    <property type="match status" value="1"/>
</dbReference>
<feature type="transmembrane region" description="Helical" evidence="13">
    <location>
        <begin position="281"/>
        <end position="303"/>
    </location>
</feature>
<proteinExistence type="evidence at protein level"/>
<evidence type="ECO:0000313" key="19">
    <source>
        <dbReference type="Proteomes" id="UP000290572"/>
    </source>
</evidence>
<feature type="transmembrane region" description="Helical" evidence="13">
    <location>
        <begin position="169"/>
        <end position="189"/>
    </location>
</feature>
<comment type="similarity">
    <text evidence="2">Belongs to the SEC15 family.</text>
</comment>
<dbReference type="PANTHER" id="PTHR12702:SF2">
    <property type="entry name" value="EXOCYST COMPLEX COMPONENT 6"/>
    <property type="match status" value="1"/>
</dbReference>
<dbReference type="InterPro" id="IPR000742">
    <property type="entry name" value="EGF"/>
</dbReference>
<evidence type="ECO:0000256" key="3">
    <source>
        <dbReference type="ARBA" id="ARBA00022448"/>
    </source>
</evidence>
<dbReference type="InterPro" id="IPR024079">
    <property type="entry name" value="MetalloPept_cat_dom_sf"/>
</dbReference>
<dbReference type="GO" id="GO:0090522">
    <property type="term" value="P:vesicle tethering involved in exocytosis"/>
    <property type="evidence" value="ECO:0007669"/>
    <property type="project" value="InterPro"/>
</dbReference>
<dbReference type="Pfam" id="PF01562">
    <property type="entry name" value="Pep_M12B_propep"/>
    <property type="match status" value="1"/>
</dbReference>
<feature type="transmembrane region" description="Helical" evidence="13">
    <location>
        <begin position="130"/>
        <end position="148"/>
    </location>
</feature>
<dbReference type="PROSITE" id="PS01186">
    <property type="entry name" value="EGF_2"/>
    <property type="match status" value="1"/>
</dbReference>
<reference evidence="18 19" key="1">
    <citation type="submission" date="2018-03" db="EMBL/GenBank/DDBJ databases">
        <title>Draft genome sequence of Rohu Carp (Labeo rohita).</title>
        <authorList>
            <person name="Das P."/>
            <person name="Kushwaha B."/>
            <person name="Joshi C.G."/>
            <person name="Kumar D."/>
            <person name="Nagpure N.S."/>
            <person name="Sahoo L."/>
            <person name="Das S.P."/>
            <person name="Bit A."/>
            <person name="Patnaik S."/>
            <person name="Meher P.K."/>
            <person name="Jayasankar P."/>
            <person name="Koringa P.G."/>
            <person name="Patel N.V."/>
            <person name="Hinsu A.T."/>
            <person name="Kumar R."/>
            <person name="Pandey M."/>
            <person name="Agarwal S."/>
            <person name="Srivastava S."/>
            <person name="Singh M."/>
            <person name="Iquebal M.A."/>
            <person name="Jaiswal S."/>
            <person name="Angadi U.B."/>
            <person name="Kumar N."/>
            <person name="Raza M."/>
            <person name="Shah T.M."/>
            <person name="Rai A."/>
            <person name="Jena J.K."/>
        </authorList>
    </citation>
    <scope>NUCLEOTIDE SEQUENCE [LARGE SCALE GENOMIC DNA]</scope>
    <source>
        <strain evidence="18">DASCIFA01</strain>
        <tissue evidence="18">Testis</tissue>
    </source>
</reference>
<keyword evidence="3" id="KW-0813">Transport</keyword>
<dbReference type="Gene3D" id="4.10.70.10">
    <property type="entry name" value="Disintegrin domain"/>
    <property type="match status" value="1"/>
</dbReference>
<dbReference type="FunFam" id="1.20.58.670:FF:000001">
    <property type="entry name" value="Exocyst complex component"/>
    <property type="match status" value="1"/>
</dbReference>
<dbReference type="PANTHER" id="PTHR12702">
    <property type="entry name" value="SEC15"/>
    <property type="match status" value="1"/>
</dbReference>
<feature type="disulfide bond" evidence="9">
    <location>
        <begin position="661"/>
        <end position="681"/>
    </location>
</feature>
<keyword evidence="6 13" id="KW-1133">Transmembrane helix</keyword>
<dbReference type="InterPro" id="IPR001590">
    <property type="entry name" value="Peptidase_M12B"/>
</dbReference>
<dbReference type="InterPro" id="IPR007225">
    <property type="entry name" value="EXOC6/Sec15"/>
</dbReference>
<feature type="disulfide bond" evidence="10">
    <location>
        <begin position="828"/>
        <end position="838"/>
    </location>
</feature>
<keyword evidence="12" id="KW-0297">G-protein coupled receptor</keyword>
<keyword evidence="12" id="KW-0807">Transducer</keyword>
<dbReference type="GO" id="GO:0006508">
    <property type="term" value="P:proteolysis"/>
    <property type="evidence" value="ECO:0007669"/>
    <property type="project" value="InterPro"/>
</dbReference>
<evidence type="ECO:0000256" key="4">
    <source>
        <dbReference type="ARBA" id="ARBA00022483"/>
    </source>
</evidence>
<dbReference type="PROSITE" id="PS50214">
    <property type="entry name" value="DISINTEGRIN_2"/>
    <property type="match status" value="1"/>
</dbReference>
<dbReference type="Pfam" id="PF20651">
    <property type="entry name" value="EXOC6_Sec15_N"/>
    <property type="match status" value="2"/>
</dbReference>
<dbReference type="GO" id="GO:0046872">
    <property type="term" value="F:metal ion binding"/>
    <property type="evidence" value="ECO:0007669"/>
    <property type="project" value="UniProtKB-KW"/>
</dbReference>
<dbReference type="PROSITE" id="PS50262">
    <property type="entry name" value="G_PROTEIN_RECEP_F1_2"/>
    <property type="match status" value="1"/>
</dbReference>
<evidence type="ECO:0000256" key="2">
    <source>
        <dbReference type="ARBA" id="ARBA00007944"/>
    </source>
</evidence>
<dbReference type="PROSITE" id="PS50215">
    <property type="entry name" value="ADAM_MEPRO"/>
    <property type="match status" value="1"/>
</dbReference>
<feature type="domain" description="G-protein coupled receptors family 1 profile" evidence="17">
    <location>
        <begin position="66"/>
        <end position="347"/>
    </location>
</feature>
<dbReference type="Gene3D" id="1.10.357.30">
    <property type="entry name" value="Exocyst complex subunit Sec15 C-terminal domain, N-terminal subdomain"/>
    <property type="match status" value="1"/>
</dbReference>
<dbReference type="InterPro" id="IPR046361">
    <property type="entry name" value="EXOC6/Sec15_C"/>
</dbReference>
<evidence type="ECO:0000313" key="18">
    <source>
        <dbReference type="EMBL" id="RXN28857.1"/>
    </source>
</evidence>
<dbReference type="Gene3D" id="1.20.58.670">
    <property type="entry name" value="Dsl1p vesicle tethering complex, Tip20p subunit, domain D"/>
    <property type="match status" value="1"/>
</dbReference>
<dbReference type="PROSITE" id="PS00427">
    <property type="entry name" value="DISINTEGRIN_1"/>
    <property type="match status" value="1"/>
</dbReference>
<dbReference type="GO" id="GO:0006886">
    <property type="term" value="P:intracellular protein transport"/>
    <property type="evidence" value="ECO:0007669"/>
    <property type="project" value="InterPro"/>
</dbReference>
<evidence type="ECO:0000256" key="13">
    <source>
        <dbReference type="SAM" id="Phobius"/>
    </source>
</evidence>
<comment type="caution">
    <text evidence="10">Lacks conserved residue(s) required for the propagation of feature annotation.</text>
</comment>
<feature type="transmembrane region" description="Helical" evidence="13">
    <location>
        <begin position="50"/>
        <end position="74"/>
    </location>
</feature>
<dbReference type="SMART" id="SM00608">
    <property type="entry name" value="ACR"/>
    <property type="match status" value="1"/>
</dbReference>
<feature type="disulfide bond" evidence="10">
    <location>
        <begin position="846"/>
        <end position="855"/>
    </location>
</feature>
<dbReference type="GO" id="GO:0004930">
    <property type="term" value="F:G protein-coupled receptor activity"/>
    <property type="evidence" value="ECO:0007669"/>
    <property type="project" value="UniProtKB-KW"/>
</dbReference>
<dbReference type="Gene3D" id="1.20.1070.10">
    <property type="entry name" value="Rhodopsin 7-helix transmembrane proteins"/>
    <property type="match status" value="1"/>
</dbReference>
<feature type="transmembrane region" description="Helical" evidence="13">
    <location>
        <begin position="223"/>
        <end position="246"/>
    </location>
</feature>
<keyword evidence="5 12" id="KW-0812">Transmembrane</keyword>
<gene>
    <name evidence="18" type="ORF">ROHU_005237</name>
</gene>
<keyword evidence="11" id="KW-0862">Zinc</keyword>
<evidence type="ECO:0000259" key="17">
    <source>
        <dbReference type="PROSITE" id="PS50262"/>
    </source>
</evidence>
<dbReference type="InterPro" id="IPR002870">
    <property type="entry name" value="Peptidase_M12B_N"/>
</dbReference>
<dbReference type="Gene3D" id="3.40.390.10">
    <property type="entry name" value="Collagenase (Catalytic Domain)"/>
    <property type="match status" value="1"/>
</dbReference>
<dbReference type="InterPro" id="IPR042045">
    <property type="entry name" value="EXOC6/Sec15_C_dom1"/>
</dbReference>
<dbReference type="FunFam" id="1.10.357.30:FF:000001">
    <property type="entry name" value="Exocyst complex component"/>
    <property type="match status" value="1"/>
</dbReference>
<name>A0A498NET1_LABRO</name>
<dbReference type="InterPro" id="IPR034027">
    <property type="entry name" value="Reprolysin_adamalysin"/>
</dbReference>
<dbReference type="SUPFAM" id="SSF57552">
    <property type="entry name" value="Blood coagulation inhibitor (disintegrin)"/>
    <property type="match status" value="1"/>
</dbReference>
<evidence type="ECO:0000256" key="11">
    <source>
        <dbReference type="PROSITE-ProRule" id="PRU00276"/>
    </source>
</evidence>
<feature type="active site" evidence="11">
    <location>
        <position position="532"/>
    </location>
</feature>
<sequence length="1830" mass="206945">MNTSSVYSTFGRFFPNNFSLWEHLQKNWTTRDLTPFSIDFLFAGHEPDTIVLMVMYVISFVTGLVGNIMALWVLTRRRNRLSGASATRRLLVNLAVCDMMVVCVCMPVNLGHQVYNAWVFGDFLCRAVPFVQAVSVSASVLSLAVISLNRYYSVHSPLHARSFFTASRMICMIAVVWVVSSALCLPLFFMNTTKTLSLLDGLHTVTVCVESWSKVKLRQGYNFLLFCALYGFPVVFNLIICFLTGWKLSRGGTASISDPNQLALTSSSTSRLKTRKRIAKMVFALVLLFTFSWLPLYAVDIWIDSNIPSSPDRNDELSNVEHHWILQTRPFAQWLGLTNSSLNPLCYCFIGNLYRSAKSIIAYAWHPGFPVQSDKSPQSHETYPDRLTYKLFFEGKNHVIHLEKNRELIGHNFTEFYYQDDGLIVSRNPNLKLYRPLNIRVMLVGLEVWTTQDQIVVSVSSDDTLSRFIEWRKSNLLKRVKHDNAQFVTGIDFLGDTVGLANKFAMCAESSAGVNQDHNQNSLGLASTIAHEMGHNMGMSHDENHCTCGSSEFNSLCIMTERVGTQFPELFSDCSLEQLSVFLDNANPSCLLDTPSSSRLYRGSVCGNAFLDPGEQCDCGTAKECENPCCDPMTCRLTEGSQCAHGDCCENCQIKNAESLCRAAENECDVPEYCTGLSAQCPENDFKMNGVPCSSGPGYCYNGQCPTHLQHCQRLWGTGAKVAADACFLQNTFGKNDSHCGKTKNGYRACAKQDMFCGKIFCDGGNEYPVTGQKAVIVTLRGFCNIAGDQSKEDALSMVPTGTKCGHNKVCYDYMCQDLSVYGGDEDCSLKCNGRGICNHKKQCHCEPGWAPPYCEVRHSEFKPGQAKIIGISVAAAIALLVIVLCGILLYRKKRKTIISHKTKTPSSGQLNLLFENNSAKKDRPEISQPIFMGTTITQPCTPVTARLGPTRPAPPGIKPTPPPVPPFKPSLATGSWRTDQLCIALSSLTESQNSDLYPAFCLARNPRELPGCCSSTYRWTRVPASLSALSQVNTVTIRANMAESESLETITEHERILQEIESTDTACVGPTLRSVYDDQPNAHKRFMEKLDARIRNHDREIEKMCNFHHQGFVDAITELLKVRADAEKLMVTAQTEEVIRCRIQQRNMATTVEKLQLCIPVLEMYSKLKEQLESKRYYSALKTMEQLENIYIPRVSQYRFCQIMAETLPKLREEIKEISMSDLKDFLESIRKHSDKIGETAMRQAQQHRTFNSAVQKQVTLSCAKPLYGLNGRTPLHHNGLSTEGADEEEMDEEVLTAQDLVDFSPVYRCLHIYTVLGDRETFENYYRKQRKKQARLVLQPQSNMHETVEGYRKYFNQIVGFFVVEDHILHATQGLVTRAFTDELWNMALSKIIAVLRTHSSYCNDPDLVLELKNLIVIFADTLQGYGFPVNRLFDLLFEVRDQYNETLLKKWALLFRDIFEQDNYSPIPVENEEEYKAVVSRFPFHDAEIEKQQFPKKLPMSQSVPQIYSQVKEFIYASLKFSESLHRSSTEIDDMLRKSTNLLLTRTLSSCLQNLIKKPHIGLTELVQIIINTTHLEHACKYLEDFITNITNVSPETVHTTRLYGLSTFKDARHAAEGEIYTKLNQKIDEFIQLADYEWGMAESDGRASGYLMDLINFLRSTFQVFTHLPGKVAQTACMSACKHLATSLMQMLLDTELKQISMGAIQQFNLDVIQCELFASSEPVPGFQGDTLQLAFIDLRQLLDLFMVWDWSTYLADYGQPTSKYLRVNPSTALALLEKMKDTSKKNNIFSQFRKNDRDKQKLIETVVKQLRSLVENYVLYVVKVQ</sequence>
<dbReference type="Pfam" id="PF08516">
    <property type="entry name" value="ADAM_CR"/>
    <property type="match status" value="1"/>
</dbReference>
<dbReference type="InterPro" id="IPR006586">
    <property type="entry name" value="ADAM_Cys-rich"/>
</dbReference>
<dbReference type="Proteomes" id="UP000290572">
    <property type="component" value="Unassembled WGS sequence"/>
</dbReference>
<evidence type="ECO:0000256" key="6">
    <source>
        <dbReference type="ARBA" id="ARBA00022989"/>
    </source>
</evidence>
<evidence type="ECO:0000256" key="9">
    <source>
        <dbReference type="PROSITE-ProRule" id="PRU00068"/>
    </source>
</evidence>
<dbReference type="Pfam" id="PF01421">
    <property type="entry name" value="Reprolysin"/>
    <property type="match status" value="1"/>
</dbReference>